<dbReference type="GO" id="GO:0006203">
    <property type="term" value="P:dGTP catabolic process"/>
    <property type="evidence" value="ECO:0007669"/>
    <property type="project" value="TreeGrafter"/>
</dbReference>
<dbReference type="SUPFAM" id="SSF109604">
    <property type="entry name" value="HD-domain/PDEase-like"/>
    <property type="match status" value="1"/>
</dbReference>
<dbReference type="SMART" id="SM00471">
    <property type="entry name" value="HDc"/>
    <property type="match status" value="1"/>
</dbReference>
<dbReference type="Pfam" id="PF01966">
    <property type="entry name" value="HD"/>
    <property type="match status" value="1"/>
</dbReference>
<gene>
    <name evidence="4" type="ORF">ABG768_001302</name>
</gene>
<dbReference type="Proteomes" id="UP001479290">
    <property type="component" value="Unassembled WGS sequence"/>
</dbReference>
<dbReference type="GO" id="GO:0008832">
    <property type="term" value="F:dGTPase activity"/>
    <property type="evidence" value="ECO:0007669"/>
    <property type="project" value="TreeGrafter"/>
</dbReference>
<keyword evidence="2" id="KW-0175">Coiled coil</keyword>
<comment type="caution">
    <text evidence="4">The sequence shown here is derived from an EMBL/GenBank/DDBJ whole genome shotgun (WGS) entry which is preliminary data.</text>
</comment>
<dbReference type="GO" id="GO:0051607">
    <property type="term" value="P:defense response to virus"/>
    <property type="evidence" value="ECO:0007669"/>
    <property type="project" value="TreeGrafter"/>
</dbReference>
<protein>
    <recommendedName>
        <fullName evidence="3">HD domain-containing protein</fullName>
    </recommendedName>
</protein>
<dbReference type="Gene3D" id="3.30.70.2760">
    <property type="match status" value="1"/>
</dbReference>
<dbReference type="PROSITE" id="PS51831">
    <property type="entry name" value="HD"/>
    <property type="match status" value="1"/>
</dbReference>
<dbReference type="Gene3D" id="1.10.3210.10">
    <property type="entry name" value="Hypothetical protein af1432"/>
    <property type="match status" value="1"/>
</dbReference>
<dbReference type="CDD" id="cd00077">
    <property type="entry name" value="HDc"/>
    <property type="match status" value="1"/>
</dbReference>
<reference evidence="4 5" key="1">
    <citation type="submission" date="2024-05" db="EMBL/GenBank/DDBJ databases">
        <title>A high-quality chromosomal-level genome assembly of Topmouth culter (Culter alburnus).</title>
        <authorList>
            <person name="Zhao H."/>
        </authorList>
    </citation>
    <scope>NUCLEOTIDE SEQUENCE [LARGE SCALE GENOMIC DNA]</scope>
    <source>
        <strain evidence="4">CATC2023</strain>
        <tissue evidence="4">Muscle</tissue>
    </source>
</reference>
<evidence type="ECO:0000256" key="2">
    <source>
        <dbReference type="SAM" id="Coils"/>
    </source>
</evidence>
<evidence type="ECO:0000259" key="3">
    <source>
        <dbReference type="PROSITE" id="PS51831"/>
    </source>
</evidence>
<dbReference type="EMBL" id="JAWDJR010000001">
    <property type="protein sequence ID" value="KAK9981778.1"/>
    <property type="molecule type" value="Genomic_DNA"/>
</dbReference>
<dbReference type="GO" id="GO:0005634">
    <property type="term" value="C:nucleus"/>
    <property type="evidence" value="ECO:0007669"/>
    <property type="project" value="TreeGrafter"/>
</dbReference>
<dbReference type="AlphaFoldDB" id="A0AAW2B8J0"/>
<dbReference type="PANTHER" id="PTHR11373">
    <property type="entry name" value="DEOXYNUCLEOSIDE TRIPHOSPHATE TRIPHOSPHOHYDROLASE"/>
    <property type="match status" value="1"/>
</dbReference>
<dbReference type="InterPro" id="IPR006674">
    <property type="entry name" value="HD_domain"/>
</dbReference>
<organism evidence="4 5">
    <name type="scientific">Culter alburnus</name>
    <name type="common">Topmouth culter</name>
    <dbReference type="NCBI Taxonomy" id="194366"/>
    <lineage>
        <taxon>Eukaryota</taxon>
        <taxon>Metazoa</taxon>
        <taxon>Chordata</taxon>
        <taxon>Craniata</taxon>
        <taxon>Vertebrata</taxon>
        <taxon>Euteleostomi</taxon>
        <taxon>Actinopterygii</taxon>
        <taxon>Neopterygii</taxon>
        <taxon>Teleostei</taxon>
        <taxon>Ostariophysi</taxon>
        <taxon>Cypriniformes</taxon>
        <taxon>Xenocyprididae</taxon>
        <taxon>Xenocypridinae</taxon>
        <taxon>Culter</taxon>
    </lineage>
</organism>
<dbReference type="PANTHER" id="PTHR11373:SF4">
    <property type="entry name" value="DEOXYNUCLEOSIDE TRIPHOSPHATE TRIPHOSPHOHYDROLASE SAMHD1"/>
    <property type="match status" value="1"/>
</dbReference>
<dbReference type="GO" id="GO:0045088">
    <property type="term" value="P:regulation of innate immune response"/>
    <property type="evidence" value="ECO:0007669"/>
    <property type="project" value="TreeGrafter"/>
</dbReference>
<evidence type="ECO:0000313" key="4">
    <source>
        <dbReference type="EMBL" id="KAK9981778.1"/>
    </source>
</evidence>
<keyword evidence="5" id="KW-1185">Reference proteome</keyword>
<feature type="coiled-coil region" evidence="2">
    <location>
        <begin position="410"/>
        <end position="441"/>
    </location>
</feature>
<proteinExistence type="inferred from homology"/>
<evidence type="ECO:0000313" key="5">
    <source>
        <dbReference type="Proteomes" id="UP001479290"/>
    </source>
</evidence>
<dbReference type="InterPro" id="IPR003607">
    <property type="entry name" value="HD/PDEase_dom"/>
</dbReference>
<comment type="similarity">
    <text evidence="1">Belongs to the SAMHD1 family.</text>
</comment>
<evidence type="ECO:0000256" key="1">
    <source>
        <dbReference type="ARBA" id="ARBA00005776"/>
    </source>
</evidence>
<sequence>MSDEETFDNTVKKIKTLFDQTTETVRESEAAGAAARSVYPTVRKKKINGELENIAEKYSLELPTDVKVVNDSVHGHIELHPLLVKIIDTPQFQRLRHIKQLGAGYWVFPGASHNRFEHSIGVAHLAGCLVKSLQEKQPELHINNRDVLCVQIAGLCHDLGHGPFSHLFDLLFIPAVKPGLKWKHEVASVQMFEHLVKENGLKQLMEEYGLKFDSNENDLSFIGELIKGVDTSKKGWSAKGRTEDKAFLYEIVSNERNKIDVDKWDYFARDCHHLGISKSFDHQRLLKFARVCEVKIKDEAEKTRRSICYRDKEADNIFDMFRTRYTLHRQAYQHKTVNIIETMITEALVKADGHLQISEAINDMEEYIKLTDHILEKILYPEYDHKKILENAQRDLKDDKRKPDEDKIILETAAEKLRTGAEKLQKAAEQIQKDVKKLEKDRKPETAREILQAAQKILQEEDLQHAREKVMQILKRDLPKFLGEAKLEKRDISEIKRDWRAAVNTWNEEKKQDLNVDDFVVDVVRIDHGMKDKNPMDNVYFYRKRDLDKVFLITDQMFLPKDFYEELFRVYYKGPGEKLKKAQQCFEEWKILKV</sequence>
<name>A0AAW2B8J0_CULAL</name>
<accession>A0AAW2B8J0</accession>
<feature type="domain" description="HD" evidence="3">
    <location>
        <begin position="115"/>
        <end position="267"/>
    </location>
</feature>
<dbReference type="InterPro" id="IPR050135">
    <property type="entry name" value="dGTPase-like"/>
</dbReference>